<gene>
    <name evidence="2" type="ORF">BCR33DRAFT_717416</name>
</gene>
<dbReference type="AlphaFoldDB" id="A0A1Y2C9Q9"/>
<organism evidence="2 3">
    <name type="scientific">Rhizoclosmatium globosum</name>
    <dbReference type="NCBI Taxonomy" id="329046"/>
    <lineage>
        <taxon>Eukaryota</taxon>
        <taxon>Fungi</taxon>
        <taxon>Fungi incertae sedis</taxon>
        <taxon>Chytridiomycota</taxon>
        <taxon>Chytridiomycota incertae sedis</taxon>
        <taxon>Chytridiomycetes</taxon>
        <taxon>Chytridiales</taxon>
        <taxon>Chytriomycetaceae</taxon>
        <taxon>Rhizoclosmatium</taxon>
    </lineage>
</organism>
<sequence length="89" mass="9808">MTATEATPLAALVEHSVAATQKVFLANFSAPIDDDATRFGLCAVSQTSFKYSQRAKLSSKIHDEWAQQSKAPTKDNLCRRSKVERSVSY</sequence>
<evidence type="ECO:0000313" key="3">
    <source>
        <dbReference type="Proteomes" id="UP000193642"/>
    </source>
</evidence>
<evidence type="ECO:0000256" key="1">
    <source>
        <dbReference type="SAM" id="MobiDB-lite"/>
    </source>
</evidence>
<dbReference type="Proteomes" id="UP000193642">
    <property type="component" value="Unassembled WGS sequence"/>
</dbReference>
<evidence type="ECO:0000313" key="2">
    <source>
        <dbReference type="EMBL" id="ORY43770.1"/>
    </source>
</evidence>
<comment type="caution">
    <text evidence="2">The sequence shown here is derived from an EMBL/GenBank/DDBJ whole genome shotgun (WGS) entry which is preliminary data.</text>
</comment>
<protein>
    <submittedName>
        <fullName evidence="2">Uncharacterized protein</fullName>
    </submittedName>
</protein>
<keyword evidence="3" id="KW-1185">Reference proteome</keyword>
<reference evidence="2 3" key="1">
    <citation type="submission" date="2016-07" db="EMBL/GenBank/DDBJ databases">
        <title>Pervasive Adenine N6-methylation of Active Genes in Fungi.</title>
        <authorList>
            <consortium name="DOE Joint Genome Institute"/>
            <person name="Mondo S.J."/>
            <person name="Dannebaum R.O."/>
            <person name="Kuo R.C."/>
            <person name="Labutti K."/>
            <person name="Haridas S."/>
            <person name="Kuo A."/>
            <person name="Salamov A."/>
            <person name="Ahrendt S.R."/>
            <person name="Lipzen A."/>
            <person name="Sullivan W."/>
            <person name="Andreopoulos W.B."/>
            <person name="Clum A."/>
            <person name="Lindquist E."/>
            <person name="Daum C."/>
            <person name="Ramamoorthy G.K."/>
            <person name="Gryganskyi A."/>
            <person name="Culley D."/>
            <person name="Magnuson J.K."/>
            <person name="James T.Y."/>
            <person name="O'Malley M.A."/>
            <person name="Stajich J.E."/>
            <person name="Spatafora J.W."/>
            <person name="Visel A."/>
            <person name="Grigoriev I.V."/>
        </authorList>
    </citation>
    <scope>NUCLEOTIDE SEQUENCE [LARGE SCALE GENOMIC DNA]</scope>
    <source>
        <strain evidence="2 3">JEL800</strain>
    </source>
</reference>
<name>A0A1Y2C9Q9_9FUNG</name>
<feature type="region of interest" description="Disordered" evidence="1">
    <location>
        <begin position="68"/>
        <end position="89"/>
    </location>
</feature>
<feature type="compositionally biased region" description="Basic and acidic residues" evidence="1">
    <location>
        <begin position="72"/>
        <end position="89"/>
    </location>
</feature>
<accession>A0A1Y2C9Q9</accession>
<dbReference type="EMBL" id="MCGO01000024">
    <property type="protein sequence ID" value="ORY43770.1"/>
    <property type="molecule type" value="Genomic_DNA"/>
</dbReference>
<proteinExistence type="predicted"/>